<organism evidence="2 3">
    <name type="scientific">Ostreobium quekettii</name>
    <dbReference type="NCBI Taxonomy" id="121088"/>
    <lineage>
        <taxon>Eukaryota</taxon>
        <taxon>Viridiplantae</taxon>
        <taxon>Chlorophyta</taxon>
        <taxon>core chlorophytes</taxon>
        <taxon>Ulvophyceae</taxon>
        <taxon>TCBD clade</taxon>
        <taxon>Bryopsidales</taxon>
        <taxon>Ostreobineae</taxon>
        <taxon>Ostreobiaceae</taxon>
        <taxon>Ostreobium</taxon>
    </lineage>
</organism>
<name>A0A8S1IRA5_9CHLO</name>
<sequence>MGSSAPDHVAVQVGESDTTILSLGAGSCAIETTRPKGTNAREGLCARPLATIPAAALGAGAVLVFLFGLVSIAAGDGLLLGAGVIALIGSVGSAGYACVMGGVRAQLDRFKAQNERLSRTSGELAGATERLEGANKLIAAKVDGLEGTVDELQGVSEELMRDLEGFGELRTAMEEMAAKSGADLAETVGSINGVYDRLYGLTLENEKALLKRAAQDLEFLDRDEDFSKQEFQRFLQRIPTQFRRRFEASGLTFEAVAGEDQEISFKEMGGLIDRLLAENDEKRSTASPKASR</sequence>
<gene>
    <name evidence="2" type="ORF">OSTQU699_LOCUS2715</name>
</gene>
<reference evidence="2" key="1">
    <citation type="submission" date="2020-12" db="EMBL/GenBank/DDBJ databases">
        <authorList>
            <person name="Iha C."/>
        </authorList>
    </citation>
    <scope>NUCLEOTIDE SEQUENCE</scope>
</reference>
<keyword evidence="1" id="KW-0472">Membrane</keyword>
<dbReference type="Proteomes" id="UP000708148">
    <property type="component" value="Unassembled WGS sequence"/>
</dbReference>
<comment type="caution">
    <text evidence="2">The sequence shown here is derived from an EMBL/GenBank/DDBJ whole genome shotgun (WGS) entry which is preliminary data.</text>
</comment>
<proteinExistence type="predicted"/>
<keyword evidence="1" id="KW-0812">Transmembrane</keyword>
<dbReference type="AlphaFoldDB" id="A0A8S1IRA5"/>
<evidence type="ECO:0000313" key="2">
    <source>
        <dbReference type="EMBL" id="CAD7697355.1"/>
    </source>
</evidence>
<evidence type="ECO:0000256" key="1">
    <source>
        <dbReference type="SAM" id="Phobius"/>
    </source>
</evidence>
<evidence type="ECO:0000313" key="3">
    <source>
        <dbReference type="Proteomes" id="UP000708148"/>
    </source>
</evidence>
<dbReference type="OrthoDB" id="419768at2759"/>
<accession>A0A8S1IRA5</accession>
<feature type="transmembrane region" description="Helical" evidence="1">
    <location>
        <begin position="78"/>
        <end position="99"/>
    </location>
</feature>
<keyword evidence="1" id="KW-1133">Transmembrane helix</keyword>
<keyword evidence="3" id="KW-1185">Reference proteome</keyword>
<feature type="transmembrane region" description="Helical" evidence="1">
    <location>
        <begin position="49"/>
        <end position="72"/>
    </location>
</feature>
<dbReference type="EMBL" id="CAJHUC010000645">
    <property type="protein sequence ID" value="CAD7697355.1"/>
    <property type="molecule type" value="Genomic_DNA"/>
</dbReference>
<protein>
    <submittedName>
        <fullName evidence="2">Uncharacterized protein</fullName>
    </submittedName>
</protein>